<protein>
    <submittedName>
        <fullName evidence="1">Uncharacterized protein</fullName>
    </submittedName>
</protein>
<reference evidence="1 2" key="1">
    <citation type="submission" date="2016-03" db="EMBL/GenBank/DDBJ databases">
        <title>EvidentialGene: Evidence-directed Construction of Genes on Genomes.</title>
        <authorList>
            <person name="Gilbert D.G."/>
            <person name="Choi J.-H."/>
            <person name="Mockaitis K."/>
            <person name="Colbourne J."/>
            <person name="Pfrender M."/>
        </authorList>
    </citation>
    <scope>NUCLEOTIDE SEQUENCE [LARGE SCALE GENOMIC DNA]</scope>
    <source>
        <strain evidence="1 2">Xinb3</strain>
        <tissue evidence="1">Complete organism</tissue>
    </source>
</reference>
<evidence type="ECO:0000313" key="2">
    <source>
        <dbReference type="Proteomes" id="UP000076858"/>
    </source>
</evidence>
<comment type="caution">
    <text evidence="1">The sequence shown here is derived from an EMBL/GenBank/DDBJ whole genome shotgun (WGS) entry which is preliminary data.</text>
</comment>
<dbReference type="Proteomes" id="UP000076858">
    <property type="component" value="Unassembled WGS sequence"/>
</dbReference>
<dbReference type="EMBL" id="LRGB01021306">
    <property type="protein sequence ID" value="KZR97468.1"/>
    <property type="molecule type" value="Genomic_DNA"/>
</dbReference>
<dbReference type="AlphaFoldDB" id="A0A164F686"/>
<accession>A0A164F686</accession>
<proteinExistence type="predicted"/>
<name>A0A164F686_9CRUS</name>
<keyword evidence="2" id="KW-1185">Reference proteome</keyword>
<gene>
    <name evidence="1" type="ORF">APZ42_007641</name>
</gene>
<evidence type="ECO:0000313" key="1">
    <source>
        <dbReference type="EMBL" id="KZR97468.1"/>
    </source>
</evidence>
<organism evidence="1 2">
    <name type="scientific">Daphnia magna</name>
    <dbReference type="NCBI Taxonomy" id="35525"/>
    <lineage>
        <taxon>Eukaryota</taxon>
        <taxon>Metazoa</taxon>
        <taxon>Ecdysozoa</taxon>
        <taxon>Arthropoda</taxon>
        <taxon>Crustacea</taxon>
        <taxon>Branchiopoda</taxon>
        <taxon>Diplostraca</taxon>
        <taxon>Cladocera</taxon>
        <taxon>Anomopoda</taxon>
        <taxon>Daphniidae</taxon>
        <taxon>Daphnia</taxon>
    </lineage>
</organism>
<sequence length="55" mass="6460">MSYYRGCYRIDRVKESIDNVFCIDESIDCNPINCKPQLNSGRRIFHPEPRLDGPK</sequence>